<name>A0A975HJA3_9GAMM</name>
<evidence type="ECO:0000313" key="3">
    <source>
        <dbReference type="Proteomes" id="UP000682739"/>
    </source>
</evidence>
<dbReference type="Pfam" id="PF00561">
    <property type="entry name" value="Abhydrolase_1"/>
    <property type="match status" value="1"/>
</dbReference>
<evidence type="ECO:0000313" key="2">
    <source>
        <dbReference type="EMBL" id="QTH65101.1"/>
    </source>
</evidence>
<organism evidence="2 3">
    <name type="scientific">Psychrosphaera ytuae</name>
    <dbReference type="NCBI Taxonomy" id="2820710"/>
    <lineage>
        <taxon>Bacteria</taxon>
        <taxon>Pseudomonadati</taxon>
        <taxon>Pseudomonadota</taxon>
        <taxon>Gammaproteobacteria</taxon>
        <taxon>Alteromonadales</taxon>
        <taxon>Pseudoalteromonadaceae</taxon>
        <taxon>Psychrosphaera</taxon>
    </lineage>
</organism>
<protein>
    <submittedName>
        <fullName evidence="2">Alpha/beta hydrolase</fullName>
    </submittedName>
</protein>
<dbReference type="SUPFAM" id="SSF53474">
    <property type="entry name" value="alpha/beta-Hydrolases"/>
    <property type="match status" value="1"/>
</dbReference>
<reference evidence="2" key="1">
    <citation type="submission" date="2021-03" db="EMBL/GenBank/DDBJ databases">
        <title>Description of Psychrosphaera ytuae sp. nov. isolated from deep sea sediment of South China Sea.</title>
        <authorList>
            <person name="Zhang J."/>
            <person name="Xu X.-D."/>
        </authorList>
    </citation>
    <scope>NUCLEOTIDE SEQUENCE</scope>
    <source>
        <strain evidence="2">MTZ26</strain>
    </source>
</reference>
<dbReference type="GO" id="GO:0016787">
    <property type="term" value="F:hydrolase activity"/>
    <property type="evidence" value="ECO:0007669"/>
    <property type="project" value="UniProtKB-KW"/>
</dbReference>
<gene>
    <name evidence="2" type="ORF">J1N51_06590</name>
</gene>
<dbReference type="RefSeq" id="WP_208833136.1">
    <property type="nucleotide sequence ID" value="NZ_CP072110.1"/>
</dbReference>
<evidence type="ECO:0000259" key="1">
    <source>
        <dbReference type="Pfam" id="PF00561"/>
    </source>
</evidence>
<dbReference type="InterPro" id="IPR000073">
    <property type="entry name" value="AB_hydrolase_1"/>
</dbReference>
<dbReference type="Gene3D" id="3.40.50.1820">
    <property type="entry name" value="alpha/beta hydrolase"/>
    <property type="match status" value="1"/>
</dbReference>
<dbReference type="KEGG" id="psym:J1N51_06590"/>
<dbReference type="AlphaFoldDB" id="A0A975HJA3"/>
<dbReference type="InterPro" id="IPR029058">
    <property type="entry name" value="AB_hydrolase_fold"/>
</dbReference>
<dbReference type="EMBL" id="CP072110">
    <property type="protein sequence ID" value="QTH65101.1"/>
    <property type="molecule type" value="Genomic_DNA"/>
</dbReference>
<proteinExistence type="predicted"/>
<keyword evidence="3" id="KW-1185">Reference proteome</keyword>
<keyword evidence="2" id="KW-0378">Hydrolase</keyword>
<accession>A0A975HJA3</accession>
<dbReference type="Proteomes" id="UP000682739">
    <property type="component" value="Chromosome"/>
</dbReference>
<sequence>MKLLQILLVVLCAVVFDLKASQPKPDLANVDHNRSGLFDVGGFKLYLECYQPGPSEKDDLPTLILEQGFGRWGSDGVWQNNIAQLQDDYRVCLYDRAGLGKSEQGPVPFTIDEMAIRLDTLLQNADVAAPYYFAGGSYASYVITSYNKQFPNKVLGTVLIDPPVFGYFYTMATRWPKDFQSDNARLMGQYKFELAVNDPLFEKVPEKVDHVASYHLLKDAQSFGNKPVIVLRSKPKNKRFDPPHVPAEIAQPMTELWDSADSKFSKLSSNVEIIYSESERHHLHIADPELVVSAIQRLTSMTPDSKSKP</sequence>
<feature type="domain" description="AB hydrolase-1" evidence="1">
    <location>
        <begin position="61"/>
        <end position="173"/>
    </location>
</feature>